<proteinExistence type="predicted"/>
<reference evidence="7" key="1">
    <citation type="submission" date="2020-10" db="EMBL/GenBank/DDBJ databases">
        <authorList>
            <person name="Gilroy R."/>
        </authorList>
    </citation>
    <scope>NUCLEOTIDE SEQUENCE</scope>
    <source>
        <strain evidence="7">4920</strain>
    </source>
</reference>
<dbReference type="Pfam" id="PF04932">
    <property type="entry name" value="Wzy_C"/>
    <property type="match status" value="1"/>
</dbReference>
<feature type="transmembrane region" description="Helical" evidence="5">
    <location>
        <begin position="600"/>
        <end position="616"/>
    </location>
</feature>
<feature type="transmembrane region" description="Helical" evidence="5">
    <location>
        <begin position="486"/>
        <end position="509"/>
    </location>
</feature>
<dbReference type="InterPro" id="IPR051533">
    <property type="entry name" value="WaaL-like"/>
</dbReference>
<feature type="transmembrane region" description="Helical" evidence="5">
    <location>
        <begin position="231"/>
        <end position="259"/>
    </location>
</feature>
<evidence type="ECO:0000256" key="4">
    <source>
        <dbReference type="ARBA" id="ARBA00023136"/>
    </source>
</evidence>
<feature type="transmembrane region" description="Helical" evidence="5">
    <location>
        <begin position="529"/>
        <end position="553"/>
    </location>
</feature>
<feature type="transmembrane region" description="Helical" evidence="5">
    <location>
        <begin position="114"/>
        <end position="131"/>
    </location>
</feature>
<feature type="transmembrane region" description="Helical" evidence="5">
    <location>
        <begin position="271"/>
        <end position="292"/>
    </location>
</feature>
<feature type="domain" description="O-antigen ligase-related" evidence="6">
    <location>
        <begin position="412"/>
        <end position="546"/>
    </location>
</feature>
<feature type="transmembrane region" description="Helical" evidence="5">
    <location>
        <begin position="380"/>
        <end position="397"/>
    </location>
</feature>
<feature type="transmembrane region" description="Helical" evidence="5">
    <location>
        <begin position="446"/>
        <end position="466"/>
    </location>
</feature>
<protein>
    <submittedName>
        <fullName evidence="7">O-antigen ligase family protein</fullName>
    </submittedName>
</protein>
<organism evidence="7 8">
    <name type="scientific">Candidatus Aphodoplasma excrementigallinarum</name>
    <dbReference type="NCBI Taxonomy" id="2840673"/>
    <lineage>
        <taxon>Bacteria</taxon>
        <taxon>Bacillati</taxon>
        <taxon>Bacillota</taxon>
        <taxon>Clostridia</taxon>
        <taxon>Eubacteriales</taxon>
        <taxon>Candidatus Aphodoplasma</taxon>
    </lineage>
</organism>
<dbReference type="InterPro" id="IPR007016">
    <property type="entry name" value="O-antigen_ligase-rel_domated"/>
</dbReference>
<feature type="transmembrane region" description="Helical" evidence="5">
    <location>
        <begin position="574"/>
        <end position="594"/>
    </location>
</feature>
<name>A0A9D1NG39_9FIRM</name>
<keyword evidence="2 5" id="KW-0812">Transmembrane</keyword>
<keyword evidence="7" id="KW-0436">Ligase</keyword>
<evidence type="ECO:0000256" key="3">
    <source>
        <dbReference type="ARBA" id="ARBA00022989"/>
    </source>
</evidence>
<dbReference type="PANTHER" id="PTHR37422:SF13">
    <property type="entry name" value="LIPOPOLYSACCHARIDE BIOSYNTHESIS PROTEIN PA4999-RELATED"/>
    <property type="match status" value="1"/>
</dbReference>
<keyword evidence="3 5" id="KW-1133">Transmembrane helix</keyword>
<sequence>MNNSRIGDYLSAKWMIFLAWYGQSFFGKLIKRCYEAISRTWTNSAFVRAFCAPDQWDGKVKKSLIYKIFYLPFAFLSLFANSWAVRLCDWVKSTMLYKAVYCLVHNLIAVNTRFLGVFLLCGGGVYVIAAREFTNPLYLGALAFALVLCLFDFSVLRALGYSVVKPLFRIFLSVEPEFNYYDETQLKGKKRLLVAAVAGVLAGFLAAYVSPLIAVGLVGALVVLFNVPLGIAITVFAIPFLPTMLCAGLAILCFFATFLKKCAAGDKEWKLDIVGFALITLMVIMFICSLTSVARENSLSICLLQFALISFYFTIINTIKTKKQLYSLLSVFVISGLFVAAYGVIQYVFGLDMDKQVWVDEEMFTDIKMRAFSTLENPNVLGEYLLLVIPISIALMWSNKKFWTKFTYFGISAVLLLCMILTMSRGCWVGLLLAAAIFITFVDGRYWSLGLLALFILPSILPASVLNRFLSIGNLGDTSSSYRLMIYLGTIQMLQDFWFVGIGLGSQAFNMVYPRYSYPSIDAPHAHNVFLQQMVETGVFGLAALLIVFFAFFRQMARSAKTLAKKSMDRVMSIAIAAGVAAFLLQGVFDYVFYNYRVYMMFWMVLAFGMCLRYTTAREKEAADD</sequence>
<dbReference type="AlphaFoldDB" id="A0A9D1NG39"/>
<reference evidence="7" key="2">
    <citation type="journal article" date="2021" name="PeerJ">
        <title>Extensive microbial diversity within the chicken gut microbiome revealed by metagenomics and culture.</title>
        <authorList>
            <person name="Gilroy R."/>
            <person name="Ravi A."/>
            <person name="Getino M."/>
            <person name="Pursley I."/>
            <person name="Horton D.L."/>
            <person name="Alikhan N.F."/>
            <person name="Baker D."/>
            <person name="Gharbi K."/>
            <person name="Hall N."/>
            <person name="Watson M."/>
            <person name="Adriaenssens E.M."/>
            <person name="Foster-Nyarko E."/>
            <person name="Jarju S."/>
            <person name="Secka A."/>
            <person name="Antonio M."/>
            <person name="Oren A."/>
            <person name="Chaudhuri R.R."/>
            <person name="La Ragione R."/>
            <person name="Hildebrand F."/>
            <person name="Pallen M.J."/>
        </authorList>
    </citation>
    <scope>NUCLEOTIDE SEQUENCE</scope>
    <source>
        <strain evidence="7">4920</strain>
    </source>
</reference>
<evidence type="ECO:0000259" key="6">
    <source>
        <dbReference type="Pfam" id="PF04932"/>
    </source>
</evidence>
<evidence type="ECO:0000256" key="5">
    <source>
        <dbReference type="SAM" id="Phobius"/>
    </source>
</evidence>
<evidence type="ECO:0000256" key="2">
    <source>
        <dbReference type="ARBA" id="ARBA00022692"/>
    </source>
</evidence>
<comment type="caution">
    <text evidence="7">The sequence shown here is derived from an EMBL/GenBank/DDBJ whole genome shotgun (WGS) entry which is preliminary data.</text>
</comment>
<gene>
    <name evidence="7" type="ORF">IAC74_02770</name>
</gene>
<evidence type="ECO:0000313" key="8">
    <source>
        <dbReference type="Proteomes" id="UP000886743"/>
    </source>
</evidence>
<dbReference type="Proteomes" id="UP000886743">
    <property type="component" value="Unassembled WGS sequence"/>
</dbReference>
<feature type="transmembrane region" description="Helical" evidence="5">
    <location>
        <begin position="298"/>
        <end position="316"/>
    </location>
</feature>
<dbReference type="GO" id="GO:0016874">
    <property type="term" value="F:ligase activity"/>
    <property type="evidence" value="ECO:0007669"/>
    <property type="project" value="UniProtKB-KW"/>
</dbReference>
<dbReference type="EMBL" id="DVOF01000081">
    <property type="protein sequence ID" value="HIV02473.1"/>
    <property type="molecule type" value="Genomic_DNA"/>
</dbReference>
<feature type="transmembrane region" description="Helical" evidence="5">
    <location>
        <begin position="328"/>
        <end position="349"/>
    </location>
</feature>
<evidence type="ECO:0000313" key="7">
    <source>
        <dbReference type="EMBL" id="HIV02473.1"/>
    </source>
</evidence>
<comment type="subcellular location">
    <subcellularLocation>
        <location evidence="1">Membrane</location>
        <topology evidence="1">Multi-pass membrane protein</topology>
    </subcellularLocation>
</comment>
<feature type="transmembrane region" description="Helical" evidence="5">
    <location>
        <begin position="64"/>
        <end position="84"/>
    </location>
</feature>
<feature type="transmembrane region" description="Helical" evidence="5">
    <location>
        <begin position="409"/>
        <end position="440"/>
    </location>
</feature>
<keyword evidence="4 5" id="KW-0472">Membrane</keyword>
<evidence type="ECO:0000256" key="1">
    <source>
        <dbReference type="ARBA" id="ARBA00004141"/>
    </source>
</evidence>
<accession>A0A9D1NG39</accession>
<feature type="transmembrane region" description="Helical" evidence="5">
    <location>
        <begin position="192"/>
        <end position="225"/>
    </location>
</feature>
<feature type="transmembrane region" description="Helical" evidence="5">
    <location>
        <begin position="137"/>
        <end position="159"/>
    </location>
</feature>
<dbReference type="PANTHER" id="PTHR37422">
    <property type="entry name" value="TEICHURONIC ACID BIOSYNTHESIS PROTEIN TUAE"/>
    <property type="match status" value="1"/>
</dbReference>
<dbReference type="GO" id="GO:0016020">
    <property type="term" value="C:membrane"/>
    <property type="evidence" value="ECO:0007669"/>
    <property type="project" value="UniProtKB-SubCell"/>
</dbReference>